<keyword evidence="2" id="KW-1185">Reference proteome</keyword>
<evidence type="ECO:0000313" key="1">
    <source>
        <dbReference type="EMBL" id="KAG8598185.1"/>
    </source>
</evidence>
<dbReference type="EMBL" id="WNYA01000001">
    <property type="protein sequence ID" value="KAG8598185.1"/>
    <property type="molecule type" value="Genomic_DNA"/>
</dbReference>
<sequence>MTATRAAEISQSKRCKPGLNSACQFSSSLQHLGREIRETRTASSSHHTRKCGTGLTLHCLTLGQFLYICLKIFREKLILVKLYLFLLMPAIRDAHVRC</sequence>
<organism evidence="1 2">
    <name type="scientific">Engystomops pustulosus</name>
    <name type="common">Tungara frog</name>
    <name type="synonym">Physalaemus pustulosus</name>
    <dbReference type="NCBI Taxonomy" id="76066"/>
    <lineage>
        <taxon>Eukaryota</taxon>
        <taxon>Metazoa</taxon>
        <taxon>Chordata</taxon>
        <taxon>Craniata</taxon>
        <taxon>Vertebrata</taxon>
        <taxon>Euteleostomi</taxon>
        <taxon>Amphibia</taxon>
        <taxon>Batrachia</taxon>
        <taxon>Anura</taxon>
        <taxon>Neobatrachia</taxon>
        <taxon>Hyloidea</taxon>
        <taxon>Leptodactylidae</taxon>
        <taxon>Leiuperinae</taxon>
        <taxon>Engystomops</taxon>
    </lineage>
</organism>
<gene>
    <name evidence="1" type="ORF">GDO81_002521</name>
</gene>
<dbReference type="AlphaFoldDB" id="A0AAV7DME8"/>
<dbReference type="Proteomes" id="UP000824782">
    <property type="component" value="Unassembled WGS sequence"/>
</dbReference>
<protein>
    <submittedName>
        <fullName evidence="1">Uncharacterized protein</fullName>
    </submittedName>
</protein>
<accession>A0AAV7DME8</accession>
<evidence type="ECO:0000313" key="2">
    <source>
        <dbReference type="Proteomes" id="UP000824782"/>
    </source>
</evidence>
<name>A0AAV7DME8_ENGPU</name>
<reference evidence="1" key="1">
    <citation type="thesis" date="2020" institute="ProQuest LLC" country="789 East Eisenhower Parkway, Ann Arbor, MI, USA">
        <title>Comparative Genomics and Chromosome Evolution.</title>
        <authorList>
            <person name="Mudd A.B."/>
        </authorList>
    </citation>
    <scope>NUCLEOTIDE SEQUENCE</scope>
    <source>
        <strain evidence="1">237g6f4</strain>
        <tissue evidence="1">Blood</tissue>
    </source>
</reference>
<proteinExistence type="predicted"/>
<comment type="caution">
    <text evidence="1">The sequence shown here is derived from an EMBL/GenBank/DDBJ whole genome shotgun (WGS) entry which is preliminary data.</text>
</comment>